<keyword evidence="5" id="KW-0694">RNA-binding</keyword>
<name>A0A2H0VFS1_9BACT</name>
<dbReference type="SUPFAM" id="SSF56047">
    <property type="entry name" value="Ribosomal protein S8"/>
    <property type="match status" value="1"/>
</dbReference>
<dbReference type="NCBIfam" id="NF001109">
    <property type="entry name" value="PRK00136.1"/>
    <property type="match status" value="1"/>
</dbReference>
<dbReference type="InterPro" id="IPR035987">
    <property type="entry name" value="Ribosomal_uS8_sf"/>
</dbReference>
<proteinExistence type="inferred from homology"/>
<organism evidence="7 8">
    <name type="scientific">Candidatus Doudnabacteria bacterium CG10_big_fil_rev_8_21_14_0_10_41_10</name>
    <dbReference type="NCBI Taxonomy" id="1974551"/>
    <lineage>
        <taxon>Bacteria</taxon>
        <taxon>Candidatus Doudnaibacteriota</taxon>
    </lineage>
</organism>
<evidence type="ECO:0000256" key="5">
    <source>
        <dbReference type="HAMAP-Rule" id="MF_01302"/>
    </source>
</evidence>
<dbReference type="InterPro" id="IPR000630">
    <property type="entry name" value="Ribosomal_uS8"/>
</dbReference>
<comment type="subunit">
    <text evidence="5">Part of the 30S ribosomal subunit. Contacts proteins S5 and S12.</text>
</comment>
<dbReference type="PROSITE" id="PS00053">
    <property type="entry name" value="RIBOSOMAL_S8"/>
    <property type="match status" value="1"/>
</dbReference>
<comment type="caution">
    <text evidence="7">The sequence shown here is derived from an EMBL/GenBank/DDBJ whole genome shotgun (WGS) entry which is preliminary data.</text>
</comment>
<dbReference type="GO" id="GO:1990904">
    <property type="term" value="C:ribonucleoprotein complex"/>
    <property type="evidence" value="ECO:0007669"/>
    <property type="project" value="UniProtKB-KW"/>
</dbReference>
<evidence type="ECO:0000313" key="8">
    <source>
        <dbReference type="Proteomes" id="UP000230557"/>
    </source>
</evidence>
<dbReference type="InterPro" id="IPR047863">
    <property type="entry name" value="Ribosomal_uS8_CS"/>
</dbReference>
<dbReference type="GO" id="GO:0003735">
    <property type="term" value="F:structural constituent of ribosome"/>
    <property type="evidence" value="ECO:0007669"/>
    <property type="project" value="InterPro"/>
</dbReference>
<evidence type="ECO:0000256" key="2">
    <source>
        <dbReference type="ARBA" id="ARBA00022980"/>
    </source>
</evidence>
<gene>
    <name evidence="5" type="primary">rpsH</name>
    <name evidence="7" type="ORF">COT91_02910</name>
</gene>
<dbReference type="EMBL" id="PFAJ01000042">
    <property type="protein sequence ID" value="PIR97140.1"/>
    <property type="molecule type" value="Genomic_DNA"/>
</dbReference>
<evidence type="ECO:0000256" key="6">
    <source>
        <dbReference type="RuleBase" id="RU003660"/>
    </source>
</evidence>
<dbReference type="AlphaFoldDB" id="A0A2H0VFS1"/>
<dbReference type="Pfam" id="PF00410">
    <property type="entry name" value="Ribosomal_S8"/>
    <property type="match status" value="1"/>
</dbReference>
<dbReference type="GO" id="GO:0019843">
    <property type="term" value="F:rRNA binding"/>
    <property type="evidence" value="ECO:0007669"/>
    <property type="project" value="UniProtKB-UniRule"/>
</dbReference>
<reference evidence="8" key="1">
    <citation type="submission" date="2017-09" db="EMBL/GenBank/DDBJ databases">
        <title>Depth-based differentiation of microbial function through sediment-hosted aquifers and enrichment of novel symbionts in the deep terrestrial subsurface.</title>
        <authorList>
            <person name="Probst A.J."/>
            <person name="Ladd B."/>
            <person name="Jarett J.K."/>
            <person name="Geller-Mcgrath D.E."/>
            <person name="Sieber C.M.K."/>
            <person name="Emerson J.B."/>
            <person name="Anantharaman K."/>
            <person name="Thomas B.C."/>
            <person name="Malmstrom R."/>
            <person name="Stieglmeier M."/>
            <person name="Klingl A."/>
            <person name="Woyke T."/>
            <person name="Ryan C.M."/>
            <person name="Banfield J.F."/>
        </authorList>
    </citation>
    <scope>NUCLEOTIDE SEQUENCE [LARGE SCALE GENOMIC DNA]</scope>
</reference>
<dbReference type="PANTHER" id="PTHR11758">
    <property type="entry name" value="40S RIBOSOMAL PROTEIN S15A"/>
    <property type="match status" value="1"/>
</dbReference>
<comment type="function">
    <text evidence="5">One of the primary rRNA binding proteins, it binds directly to 16S rRNA central domain where it helps coordinate assembly of the platform of the 30S subunit.</text>
</comment>
<accession>A0A2H0VFS1</accession>
<dbReference type="GO" id="GO:0006412">
    <property type="term" value="P:translation"/>
    <property type="evidence" value="ECO:0007669"/>
    <property type="project" value="UniProtKB-UniRule"/>
</dbReference>
<comment type="similarity">
    <text evidence="1 5 6">Belongs to the universal ribosomal protein uS8 family.</text>
</comment>
<sequence length="129" mass="14114">MSDPISDMFTQIRNAAMAQKAEVILSYSKFKKQLADLLLKQGLISEVFESTEDNHKTLGVKLKYVGGKSVIEGIKMVSKPGQRIYSKSSDIPNTLSGYGVTIVSTSKGLLTDRQAKSDKVGGEVICQIW</sequence>
<evidence type="ECO:0000256" key="1">
    <source>
        <dbReference type="ARBA" id="ARBA00006471"/>
    </source>
</evidence>
<keyword evidence="2 5" id="KW-0689">Ribosomal protein</keyword>
<dbReference type="HAMAP" id="MF_01302_B">
    <property type="entry name" value="Ribosomal_uS8_B"/>
    <property type="match status" value="1"/>
</dbReference>
<evidence type="ECO:0000256" key="4">
    <source>
        <dbReference type="ARBA" id="ARBA00035258"/>
    </source>
</evidence>
<keyword evidence="3 5" id="KW-0687">Ribonucleoprotein</keyword>
<dbReference type="FunFam" id="3.30.1490.10:FF:000001">
    <property type="entry name" value="30S ribosomal protein S8"/>
    <property type="match status" value="1"/>
</dbReference>
<dbReference type="Proteomes" id="UP000230557">
    <property type="component" value="Unassembled WGS sequence"/>
</dbReference>
<dbReference type="GO" id="GO:0005840">
    <property type="term" value="C:ribosome"/>
    <property type="evidence" value="ECO:0007669"/>
    <property type="project" value="UniProtKB-KW"/>
</dbReference>
<dbReference type="GO" id="GO:0005737">
    <property type="term" value="C:cytoplasm"/>
    <property type="evidence" value="ECO:0007669"/>
    <property type="project" value="UniProtKB-ARBA"/>
</dbReference>
<protein>
    <recommendedName>
        <fullName evidence="4 5">Small ribosomal subunit protein uS8</fullName>
    </recommendedName>
</protein>
<evidence type="ECO:0000256" key="3">
    <source>
        <dbReference type="ARBA" id="ARBA00023274"/>
    </source>
</evidence>
<dbReference type="Gene3D" id="3.30.1490.10">
    <property type="match status" value="1"/>
</dbReference>
<keyword evidence="5" id="KW-0699">rRNA-binding</keyword>
<dbReference type="Gene3D" id="3.30.1370.30">
    <property type="match status" value="1"/>
</dbReference>
<evidence type="ECO:0000313" key="7">
    <source>
        <dbReference type="EMBL" id="PIR97140.1"/>
    </source>
</evidence>